<comment type="catalytic activity">
    <reaction evidence="7">
        <text>L-threonyl-[protein] + ATP = O-phospho-L-threonyl-[protein] + ADP + H(+)</text>
        <dbReference type="Rhea" id="RHEA:46608"/>
        <dbReference type="Rhea" id="RHEA-COMP:11060"/>
        <dbReference type="Rhea" id="RHEA-COMP:11605"/>
        <dbReference type="ChEBI" id="CHEBI:15378"/>
        <dbReference type="ChEBI" id="CHEBI:30013"/>
        <dbReference type="ChEBI" id="CHEBI:30616"/>
        <dbReference type="ChEBI" id="CHEBI:61977"/>
        <dbReference type="ChEBI" id="CHEBI:456216"/>
        <dbReference type="EC" id="2.7.11.1"/>
    </reaction>
</comment>
<evidence type="ECO:0000313" key="12">
    <source>
        <dbReference type="Proteomes" id="UP000823775"/>
    </source>
</evidence>
<evidence type="ECO:0000256" key="8">
    <source>
        <dbReference type="ARBA" id="ARBA00048679"/>
    </source>
</evidence>
<dbReference type="Pfam" id="PF00069">
    <property type="entry name" value="Pkinase"/>
    <property type="match status" value="1"/>
</dbReference>
<comment type="catalytic activity">
    <reaction evidence="8">
        <text>L-seryl-[protein] + ATP = O-phospho-L-seryl-[protein] + ADP + H(+)</text>
        <dbReference type="Rhea" id="RHEA:17989"/>
        <dbReference type="Rhea" id="RHEA-COMP:9863"/>
        <dbReference type="Rhea" id="RHEA-COMP:11604"/>
        <dbReference type="ChEBI" id="CHEBI:15378"/>
        <dbReference type="ChEBI" id="CHEBI:29999"/>
        <dbReference type="ChEBI" id="CHEBI:30616"/>
        <dbReference type="ChEBI" id="CHEBI:83421"/>
        <dbReference type="ChEBI" id="CHEBI:456216"/>
        <dbReference type="EC" id="2.7.11.1"/>
    </reaction>
</comment>
<comment type="caution">
    <text evidence="11">The sequence shown here is derived from an EMBL/GenBank/DDBJ whole genome shotgun (WGS) entry which is preliminary data.</text>
</comment>
<dbReference type="InterPro" id="IPR008271">
    <property type="entry name" value="Ser/Thr_kinase_AS"/>
</dbReference>
<dbReference type="PANTHER" id="PTHR13902">
    <property type="entry name" value="SERINE/THREONINE-PROTEIN KINASE WNK WITH NO LYSINE -RELATED"/>
    <property type="match status" value="1"/>
</dbReference>
<protein>
    <recommendedName>
        <fullName evidence="1">non-specific serine/threonine protein kinase</fullName>
        <ecNumber evidence="1">2.7.11.1</ecNumber>
    </recommendedName>
</protein>
<keyword evidence="12" id="KW-1185">Reference proteome</keyword>
<reference evidence="11 12" key="1">
    <citation type="journal article" date="2021" name="BMC Genomics">
        <title>Datura genome reveals duplications of psychoactive alkaloid biosynthetic genes and high mutation rate following tissue culture.</title>
        <authorList>
            <person name="Rajewski A."/>
            <person name="Carter-House D."/>
            <person name="Stajich J."/>
            <person name="Litt A."/>
        </authorList>
    </citation>
    <scope>NUCLEOTIDE SEQUENCE [LARGE SCALE GENOMIC DNA]</scope>
    <source>
        <strain evidence="11">AR-01</strain>
    </source>
</reference>
<dbReference type="PROSITE" id="PS00108">
    <property type="entry name" value="PROTEIN_KINASE_ST"/>
    <property type="match status" value="1"/>
</dbReference>
<feature type="region of interest" description="Disordered" evidence="9">
    <location>
        <begin position="456"/>
        <end position="483"/>
    </location>
</feature>
<evidence type="ECO:0000259" key="10">
    <source>
        <dbReference type="PROSITE" id="PS50011"/>
    </source>
</evidence>
<keyword evidence="3" id="KW-0808">Transferase</keyword>
<dbReference type="EMBL" id="JACEIK010005413">
    <property type="protein sequence ID" value="MCE0481441.1"/>
    <property type="molecule type" value="Genomic_DNA"/>
</dbReference>
<organism evidence="11 12">
    <name type="scientific">Datura stramonium</name>
    <name type="common">Jimsonweed</name>
    <name type="synonym">Common thornapple</name>
    <dbReference type="NCBI Taxonomy" id="4076"/>
    <lineage>
        <taxon>Eukaryota</taxon>
        <taxon>Viridiplantae</taxon>
        <taxon>Streptophyta</taxon>
        <taxon>Embryophyta</taxon>
        <taxon>Tracheophyta</taxon>
        <taxon>Spermatophyta</taxon>
        <taxon>Magnoliopsida</taxon>
        <taxon>eudicotyledons</taxon>
        <taxon>Gunneridae</taxon>
        <taxon>Pentapetalae</taxon>
        <taxon>asterids</taxon>
        <taxon>lamiids</taxon>
        <taxon>Solanales</taxon>
        <taxon>Solanaceae</taxon>
        <taxon>Solanoideae</taxon>
        <taxon>Datureae</taxon>
        <taxon>Datura</taxon>
    </lineage>
</organism>
<keyword evidence="6" id="KW-0067">ATP-binding</keyword>
<evidence type="ECO:0000256" key="3">
    <source>
        <dbReference type="ARBA" id="ARBA00022679"/>
    </source>
</evidence>
<evidence type="ECO:0000256" key="9">
    <source>
        <dbReference type="SAM" id="MobiDB-lite"/>
    </source>
</evidence>
<dbReference type="InterPro" id="IPR000719">
    <property type="entry name" value="Prot_kinase_dom"/>
</dbReference>
<name>A0ABS8VLM0_DATST</name>
<dbReference type="Gene3D" id="3.10.20.90">
    <property type="entry name" value="Phosphatidylinositol 3-kinase Catalytic Subunit, Chain A, domain 1"/>
    <property type="match status" value="1"/>
</dbReference>
<evidence type="ECO:0000256" key="4">
    <source>
        <dbReference type="ARBA" id="ARBA00022741"/>
    </source>
</evidence>
<dbReference type="Gene3D" id="3.30.200.20">
    <property type="entry name" value="Phosphorylase Kinase, domain 1"/>
    <property type="match status" value="1"/>
</dbReference>
<dbReference type="InterPro" id="IPR024678">
    <property type="entry name" value="Kinase_OSR1/WNK_CCT"/>
</dbReference>
<evidence type="ECO:0000256" key="5">
    <source>
        <dbReference type="ARBA" id="ARBA00022777"/>
    </source>
</evidence>
<feature type="compositionally biased region" description="Polar residues" evidence="9">
    <location>
        <begin position="461"/>
        <end position="483"/>
    </location>
</feature>
<evidence type="ECO:0000256" key="2">
    <source>
        <dbReference type="ARBA" id="ARBA00022527"/>
    </source>
</evidence>
<keyword evidence="2" id="KW-0723">Serine/threonine-protein kinase</keyword>
<keyword evidence="4" id="KW-0547">Nucleotide-binding</keyword>
<dbReference type="Proteomes" id="UP000823775">
    <property type="component" value="Unassembled WGS sequence"/>
</dbReference>
<evidence type="ECO:0000256" key="7">
    <source>
        <dbReference type="ARBA" id="ARBA00047899"/>
    </source>
</evidence>
<dbReference type="InterPro" id="IPR050588">
    <property type="entry name" value="WNK_Ser-Thr_kinase"/>
</dbReference>
<evidence type="ECO:0000256" key="1">
    <source>
        <dbReference type="ARBA" id="ARBA00012513"/>
    </source>
</evidence>
<dbReference type="SMART" id="SM00220">
    <property type="entry name" value="S_TKc"/>
    <property type="match status" value="1"/>
</dbReference>
<sequence>MISGAGIGIGNGNGDPLRSCTNKKGGSFDWANEPPNLQDDYVEKDPHGRYVRYNEVLGKGAFKTVYKAFDLLEGIEVAWSRVKIEDMLQSPESLGKLYSEVHLLRQLKHENVMKLCDSWIDDKKKTVNMITELFTSGNLRQYCKKYKSVDMKAVKNWARQVLQGLEYLHSQNPPIIHRDLKCDNIFVNGNHGEIKIGDLGLATIMEQGTAKSVIGTPEFMAPELYEEEYNELVDIYSFGMCMLEMVTFDYPYSECKNPAQIYKKVSSGTKPASLSKVTDSKVKAFIEKCLVAASERLSARDLLKDPFLQFENLKESVDNQIQLPKQCPGSLSLSKPLSHSMDVDSESNQSIYTDSSCGSPRVPGLEFQRCHQNNEFKLMGKKNDANSISLTLRIRDTAGSVRNIHFIFYLDTDTAPLVAAEMVEQLQLADHDVAFIADFIDYLIMKIFPAWNPSCGDHSSGGRNPSKQPRESLNLSSNSWNTDVSGCPSKSIGYQGVMSEFNVETQVSDQSDEGELNVNSDGTSHHVTFASPSHLALVDDGKSQGSVSRVAAEIANIKTENSFVCFDDHVNDGVPKTCSTNISEMDFKYLFHDEWTVLGNSGNGAEHVPSNEHGKDSEMTYLDIDRISRGMSLSSGSFSSLIEKDEDTELKSELKAIELQYQQWFQELSRMKEEELETCRKRWMTKKKLAGN</sequence>
<dbReference type="CDD" id="cd13983">
    <property type="entry name" value="STKc_WNK"/>
    <property type="match status" value="1"/>
</dbReference>
<dbReference type="SUPFAM" id="SSF56112">
    <property type="entry name" value="Protein kinase-like (PK-like)"/>
    <property type="match status" value="1"/>
</dbReference>
<dbReference type="Gene3D" id="1.10.510.10">
    <property type="entry name" value="Transferase(Phosphotransferase) domain 1"/>
    <property type="match status" value="1"/>
</dbReference>
<dbReference type="InterPro" id="IPR011009">
    <property type="entry name" value="Kinase-like_dom_sf"/>
</dbReference>
<proteinExistence type="predicted"/>
<evidence type="ECO:0000313" key="11">
    <source>
        <dbReference type="EMBL" id="MCE0481441.1"/>
    </source>
</evidence>
<dbReference type="PROSITE" id="PS50011">
    <property type="entry name" value="PROTEIN_KINASE_DOM"/>
    <property type="match status" value="1"/>
</dbReference>
<dbReference type="Pfam" id="PF12202">
    <property type="entry name" value="OSR1_C"/>
    <property type="match status" value="1"/>
</dbReference>
<keyword evidence="5" id="KW-0418">Kinase</keyword>
<accession>A0ABS8VLM0</accession>
<feature type="domain" description="Protein kinase" evidence="10">
    <location>
        <begin position="51"/>
        <end position="308"/>
    </location>
</feature>
<gene>
    <name evidence="11" type="ORF">HAX54_039211</name>
</gene>
<evidence type="ECO:0000256" key="6">
    <source>
        <dbReference type="ARBA" id="ARBA00022840"/>
    </source>
</evidence>
<dbReference type="EC" id="2.7.11.1" evidence="1"/>